<feature type="signal peptide" evidence="1">
    <location>
        <begin position="1"/>
        <end position="21"/>
    </location>
</feature>
<dbReference type="Pfam" id="PF13927">
    <property type="entry name" value="Ig_3"/>
    <property type="match status" value="3"/>
</dbReference>
<dbReference type="CDD" id="cd00096">
    <property type="entry name" value="Ig"/>
    <property type="match status" value="2"/>
</dbReference>
<dbReference type="InterPro" id="IPR003599">
    <property type="entry name" value="Ig_sub"/>
</dbReference>
<dbReference type="KEGG" id="hazt:108675889"/>
<feature type="domain" description="Ig-like" evidence="2">
    <location>
        <begin position="240"/>
        <end position="334"/>
    </location>
</feature>
<gene>
    <name evidence="4" type="primary">LOC108675889</name>
</gene>
<evidence type="ECO:0000256" key="1">
    <source>
        <dbReference type="SAM" id="SignalP"/>
    </source>
</evidence>
<dbReference type="SUPFAM" id="SSF48726">
    <property type="entry name" value="Immunoglobulin"/>
    <property type="match status" value="5"/>
</dbReference>
<feature type="domain" description="Ig-like" evidence="2">
    <location>
        <begin position="25"/>
        <end position="137"/>
    </location>
</feature>
<dbReference type="GeneID" id="108675889"/>
<dbReference type="PROSITE" id="PS50835">
    <property type="entry name" value="IG_LIKE"/>
    <property type="match status" value="5"/>
</dbReference>
<dbReference type="InterPro" id="IPR003598">
    <property type="entry name" value="Ig_sub2"/>
</dbReference>
<dbReference type="InterPro" id="IPR007110">
    <property type="entry name" value="Ig-like_dom"/>
</dbReference>
<dbReference type="PANTHER" id="PTHR23278">
    <property type="entry name" value="SIDESTEP PROTEIN"/>
    <property type="match status" value="1"/>
</dbReference>
<organism evidence="3 4">
    <name type="scientific">Hyalella azteca</name>
    <name type="common">Amphipod</name>
    <dbReference type="NCBI Taxonomy" id="294128"/>
    <lineage>
        <taxon>Eukaryota</taxon>
        <taxon>Metazoa</taxon>
        <taxon>Ecdysozoa</taxon>
        <taxon>Arthropoda</taxon>
        <taxon>Crustacea</taxon>
        <taxon>Multicrustacea</taxon>
        <taxon>Malacostraca</taxon>
        <taxon>Eumalacostraca</taxon>
        <taxon>Peracarida</taxon>
        <taxon>Amphipoda</taxon>
        <taxon>Senticaudata</taxon>
        <taxon>Talitrida</taxon>
        <taxon>Talitroidea</taxon>
        <taxon>Hyalellidae</taxon>
        <taxon>Hyalella</taxon>
    </lineage>
</organism>
<dbReference type="InterPro" id="IPR013783">
    <property type="entry name" value="Ig-like_fold"/>
</dbReference>
<dbReference type="SUPFAM" id="SSF49265">
    <property type="entry name" value="Fibronectin type III"/>
    <property type="match status" value="1"/>
</dbReference>
<dbReference type="PANTHER" id="PTHR23278:SF19">
    <property type="entry name" value="OBSCURIN"/>
    <property type="match status" value="1"/>
</dbReference>
<dbReference type="OMA" id="NEYEHIS"/>
<proteinExistence type="predicted"/>
<keyword evidence="1" id="KW-0732">Signal</keyword>
<dbReference type="Gene3D" id="2.60.40.10">
    <property type="entry name" value="Immunoglobulins"/>
    <property type="match status" value="6"/>
</dbReference>
<dbReference type="InterPro" id="IPR036116">
    <property type="entry name" value="FN3_sf"/>
</dbReference>
<name>A0A8B7P016_HYAAZ</name>
<dbReference type="AlphaFoldDB" id="A0A8B7P016"/>
<dbReference type="InterPro" id="IPR036179">
    <property type="entry name" value="Ig-like_dom_sf"/>
</dbReference>
<accession>A0A8B7P016</accession>
<feature type="domain" description="Ig-like" evidence="2">
    <location>
        <begin position="145"/>
        <end position="233"/>
    </location>
</feature>
<dbReference type="SMART" id="SM00408">
    <property type="entry name" value="IGc2"/>
    <property type="match status" value="4"/>
</dbReference>
<protein>
    <submittedName>
        <fullName evidence="4">Nephrin</fullName>
    </submittedName>
</protein>
<dbReference type="OrthoDB" id="6371899at2759"/>
<feature type="domain" description="Ig-like" evidence="2">
    <location>
        <begin position="339"/>
        <end position="431"/>
    </location>
</feature>
<dbReference type="CDD" id="cd00063">
    <property type="entry name" value="FN3"/>
    <property type="match status" value="1"/>
</dbReference>
<evidence type="ECO:0000313" key="4">
    <source>
        <dbReference type="RefSeq" id="XP_018019424.1"/>
    </source>
</evidence>
<keyword evidence="3" id="KW-1185">Reference proteome</keyword>
<dbReference type="InterPro" id="IPR003961">
    <property type="entry name" value="FN3_dom"/>
</dbReference>
<dbReference type="RefSeq" id="XP_018019424.1">
    <property type="nucleotide sequence ID" value="XM_018163935.2"/>
</dbReference>
<dbReference type="Proteomes" id="UP000694843">
    <property type="component" value="Unplaced"/>
</dbReference>
<evidence type="ECO:0000259" key="2">
    <source>
        <dbReference type="PROSITE" id="PS50835"/>
    </source>
</evidence>
<feature type="chain" id="PRO_5034099042" evidence="1">
    <location>
        <begin position="22"/>
        <end position="638"/>
    </location>
</feature>
<feature type="domain" description="Ig-like" evidence="2">
    <location>
        <begin position="436"/>
        <end position="529"/>
    </location>
</feature>
<sequence length="638" mass="69979">MRRSLLMILVLLFAIVVRSLASALSSFEASESDISQVEVVEGFNASLPCAIHSPPHDEPVLTLWYFGTDEAPFYSYDQRSGRHPEIWSDARQIGHRAVYLAHEYPPVLVLLNVTSGDARTYRCRVDYNFSNSKVALTQLTVVVPPRSIHLRVTKETVDEGQNNDVVCSGAGGSPAPRVVWVQEGNVVDVNFSVRNGVSYNSLETPASRLDMSAPYTCRVSNNDVTPPLIKFYTRNVTAGPLSVNILLEVEPLVAGRDARFMCEVRGSNPPPSIKWFRNAKQLPLESSMIRHSGNISTSVLVLDIVEADHGTKLTCRAENPLLPAATLEDIYTLDVAYKPNVSLSLGWSLKSPELKEGNDAFFECRVDANPPPYKVTWLHMGLELEHNVREGILVSESTLALQRVNRKQSGAYQCKASNVEGDALSNPVNISIKYAPRCSVPPSLRGVGLYEPTTIRCAVDADPSNVTFRWTFNNSARKDASESVSERKFTTNGLESVLSYTPLSERDYGTLLCFASNAVGAQENPCSFTVISAGPPEELTDCVVGNITSHSGGVSCQAAFDGGLPQKFLLQVWDVETGNLVFNATSSKPSFTAHPLEPGLTYRAEALAFNSRGSTEPSRYRFDTESLIQKLLFLKSES</sequence>
<evidence type="ECO:0000313" key="3">
    <source>
        <dbReference type="Proteomes" id="UP000694843"/>
    </source>
</evidence>
<dbReference type="SMART" id="SM00409">
    <property type="entry name" value="IG"/>
    <property type="match status" value="5"/>
</dbReference>
<reference evidence="4" key="1">
    <citation type="submission" date="2025-08" db="UniProtKB">
        <authorList>
            <consortium name="RefSeq"/>
        </authorList>
    </citation>
    <scope>IDENTIFICATION</scope>
    <source>
        <tissue evidence="4">Whole organism</tissue>
    </source>
</reference>